<dbReference type="Gene3D" id="1.20.5.170">
    <property type="match status" value="1"/>
</dbReference>
<dbReference type="PANTHER" id="PTHR40621">
    <property type="entry name" value="TRANSCRIPTION FACTOR KAPC-RELATED"/>
    <property type="match status" value="1"/>
</dbReference>
<protein>
    <recommendedName>
        <fullName evidence="6">BZIP domain-containing protein</fullName>
    </recommendedName>
</protein>
<feature type="compositionally biased region" description="Low complexity" evidence="3">
    <location>
        <begin position="146"/>
        <end position="163"/>
    </location>
</feature>
<dbReference type="STRING" id="1447872.A0A1J9PLM9"/>
<feature type="compositionally biased region" description="Polar residues" evidence="3">
    <location>
        <begin position="172"/>
        <end position="190"/>
    </location>
</feature>
<comment type="caution">
    <text evidence="4">The sequence shown here is derived from an EMBL/GenBank/DDBJ whole genome shotgun (WGS) entry which is preliminary data.</text>
</comment>
<dbReference type="GO" id="GO:0000976">
    <property type="term" value="F:transcription cis-regulatory region binding"/>
    <property type="evidence" value="ECO:0007669"/>
    <property type="project" value="InterPro"/>
</dbReference>
<reference evidence="4 5" key="1">
    <citation type="submission" date="2015-07" db="EMBL/GenBank/DDBJ databases">
        <title>Emmonsia species relationships and genome sequence.</title>
        <authorList>
            <consortium name="The Broad Institute Genomics Platform"/>
            <person name="Cuomo C.A."/>
            <person name="Munoz J.F."/>
            <person name="Imamovic A."/>
            <person name="Priest M.E."/>
            <person name="Young S."/>
            <person name="Clay O.K."/>
            <person name="McEwen J.G."/>
        </authorList>
    </citation>
    <scope>NUCLEOTIDE SEQUENCE [LARGE SCALE GENOMIC DNA]</scope>
    <source>
        <strain evidence="4 5">UAMH 9510</strain>
    </source>
</reference>
<keyword evidence="5" id="KW-1185">Reference proteome</keyword>
<dbReference type="GO" id="GO:0090575">
    <property type="term" value="C:RNA polymerase II transcription regulator complex"/>
    <property type="evidence" value="ECO:0007669"/>
    <property type="project" value="TreeGrafter"/>
</dbReference>
<proteinExistence type="predicted"/>
<feature type="compositionally biased region" description="Polar residues" evidence="3">
    <location>
        <begin position="1"/>
        <end position="21"/>
    </location>
</feature>
<dbReference type="Proteomes" id="UP000182235">
    <property type="component" value="Unassembled WGS sequence"/>
</dbReference>
<gene>
    <name evidence="4" type="ORF">AJ78_02498</name>
</gene>
<comment type="subcellular location">
    <subcellularLocation>
        <location evidence="1">Nucleus</location>
    </subcellularLocation>
</comment>
<evidence type="ECO:0000256" key="3">
    <source>
        <dbReference type="SAM" id="MobiDB-lite"/>
    </source>
</evidence>
<dbReference type="AlphaFoldDB" id="A0A1J9PLM9"/>
<name>A0A1J9PLM9_9EURO</name>
<feature type="region of interest" description="Disordered" evidence="3">
    <location>
        <begin position="397"/>
        <end position="423"/>
    </location>
</feature>
<dbReference type="OrthoDB" id="2590011at2759"/>
<evidence type="ECO:0000256" key="1">
    <source>
        <dbReference type="ARBA" id="ARBA00004123"/>
    </source>
</evidence>
<dbReference type="CDD" id="cd14688">
    <property type="entry name" value="bZIP_YAP"/>
    <property type="match status" value="1"/>
</dbReference>
<dbReference type="VEuPathDB" id="FungiDB:AJ78_02498"/>
<dbReference type="InterPro" id="IPR046347">
    <property type="entry name" value="bZIP_sf"/>
</dbReference>
<dbReference type="InterPro" id="IPR050936">
    <property type="entry name" value="AP-1-like"/>
</dbReference>
<evidence type="ECO:0008006" key="6">
    <source>
        <dbReference type="Google" id="ProtNLM"/>
    </source>
</evidence>
<feature type="region of interest" description="Disordered" evidence="3">
    <location>
        <begin position="1"/>
        <end position="61"/>
    </location>
</feature>
<evidence type="ECO:0000313" key="5">
    <source>
        <dbReference type="Proteomes" id="UP000182235"/>
    </source>
</evidence>
<dbReference type="SUPFAM" id="SSF57959">
    <property type="entry name" value="Leucine zipper domain"/>
    <property type="match status" value="1"/>
</dbReference>
<keyword evidence="2" id="KW-0539">Nucleus</keyword>
<dbReference type="PANTHER" id="PTHR40621:SF6">
    <property type="entry name" value="AP-1-LIKE TRANSCRIPTION FACTOR YAP1-RELATED"/>
    <property type="match status" value="1"/>
</dbReference>
<feature type="region of interest" description="Disordered" evidence="3">
    <location>
        <begin position="128"/>
        <end position="193"/>
    </location>
</feature>
<accession>A0A1J9PLM9</accession>
<organism evidence="4 5">
    <name type="scientific">Emergomyces pasteurianus Ep9510</name>
    <dbReference type="NCBI Taxonomy" id="1447872"/>
    <lineage>
        <taxon>Eukaryota</taxon>
        <taxon>Fungi</taxon>
        <taxon>Dikarya</taxon>
        <taxon>Ascomycota</taxon>
        <taxon>Pezizomycotina</taxon>
        <taxon>Eurotiomycetes</taxon>
        <taxon>Eurotiomycetidae</taxon>
        <taxon>Onygenales</taxon>
        <taxon>Ajellomycetaceae</taxon>
        <taxon>Emergomyces</taxon>
    </lineage>
</organism>
<evidence type="ECO:0000313" key="4">
    <source>
        <dbReference type="EMBL" id="OJD17424.1"/>
    </source>
</evidence>
<evidence type="ECO:0000256" key="2">
    <source>
        <dbReference type="ARBA" id="ARBA00023242"/>
    </source>
</evidence>
<dbReference type="GO" id="GO:0001228">
    <property type="term" value="F:DNA-binding transcription activator activity, RNA polymerase II-specific"/>
    <property type="evidence" value="ECO:0007669"/>
    <property type="project" value="TreeGrafter"/>
</dbReference>
<sequence>MASVRQHNGSASDHHTPNNGNAGDEGQTPKRRGPKPDSKPAQTRRQELNRQAQRTHRERKEQYIRALETEISRLRECYSNDMSASNISIQQQKKVLQEQKEENATLRQILAAHGIPFEAELEQRKAALRSAGGRHGPTPAFDGNTSYSHSQSQSPSHAHSHSQGFIGDGNYLTATPPTTVSAVSPGTSSHYADAQHSRNTFSSYPGVSQGLQNEHPGVLAESNAWWGGDGGSTVDDMPGIFEKDPQLGVEFILSLEEPCRTHMEFLCRRAEDDEEAEMISGHVLMASCPPPTQIVSAEPGQMYPLRTYELPHTNLARLLNLSRQLVTDGQITPIMALQYLKSHDIYPSLTREDVRHMMDDLNGKIRCYGFGAVIEDFEFMDSFSSVLAGKLEPLMDTTTPDGSDSKALPAAPRQRLSDDILYS</sequence>
<dbReference type="EMBL" id="LGRN01000068">
    <property type="protein sequence ID" value="OJD17424.1"/>
    <property type="molecule type" value="Genomic_DNA"/>
</dbReference>
<feature type="compositionally biased region" description="Basic and acidic residues" evidence="3">
    <location>
        <begin position="34"/>
        <end position="48"/>
    </location>
</feature>